<keyword evidence="5" id="KW-1185">Reference proteome</keyword>
<evidence type="ECO:0000313" key="4">
    <source>
        <dbReference type="EMBL" id="MCH1626309.1"/>
    </source>
</evidence>
<gene>
    <name evidence="4" type="primary">dacB</name>
    <name evidence="4" type="ORF">MJG50_13300</name>
</gene>
<dbReference type="AlphaFoldDB" id="A0AAW5E429"/>
<feature type="transmembrane region" description="Helical" evidence="3">
    <location>
        <begin position="7"/>
        <end position="25"/>
    </location>
</feature>
<comment type="caution">
    <text evidence="4">The sequence shown here is derived from an EMBL/GenBank/DDBJ whole genome shotgun (WGS) entry which is preliminary data.</text>
</comment>
<keyword evidence="3" id="KW-1133">Transmembrane helix</keyword>
<dbReference type="GO" id="GO:0009002">
    <property type="term" value="F:serine-type D-Ala-D-Ala carboxypeptidase activity"/>
    <property type="evidence" value="ECO:0007669"/>
    <property type="project" value="UniProtKB-EC"/>
</dbReference>
<dbReference type="PANTHER" id="PTHR30023:SF0">
    <property type="entry name" value="PENICILLIN-SENSITIVE CARBOXYPEPTIDASE A"/>
    <property type="match status" value="1"/>
</dbReference>
<dbReference type="EC" id="3.4.16.4" evidence="4"/>
<keyword evidence="3" id="KW-0812">Transmembrane</keyword>
<dbReference type="Proteomes" id="UP001431131">
    <property type="component" value="Unassembled WGS sequence"/>
</dbReference>
<dbReference type="NCBIfam" id="TIGR00666">
    <property type="entry name" value="PBP4"/>
    <property type="match status" value="1"/>
</dbReference>
<evidence type="ECO:0000256" key="2">
    <source>
        <dbReference type="ARBA" id="ARBA00022801"/>
    </source>
</evidence>
<accession>A0AAW5E429</accession>
<dbReference type="Gene3D" id="3.50.80.20">
    <property type="entry name" value="D-Ala-D-Ala carboxypeptidase C, peptidase S13"/>
    <property type="match status" value="1"/>
</dbReference>
<organism evidence="4 5">
    <name type="scientific">Fredinandcohnia quinoae</name>
    <dbReference type="NCBI Taxonomy" id="2918902"/>
    <lineage>
        <taxon>Bacteria</taxon>
        <taxon>Bacillati</taxon>
        <taxon>Bacillota</taxon>
        <taxon>Bacilli</taxon>
        <taxon>Bacillales</taxon>
        <taxon>Bacillaceae</taxon>
        <taxon>Fredinandcohnia</taxon>
    </lineage>
</organism>
<dbReference type="RefSeq" id="WP_240256296.1">
    <property type="nucleotide sequence ID" value="NZ_JAKTTI010000021.1"/>
</dbReference>
<sequence length="493" mass="54126">MTKIVKAFIGITILFMFAFIPYIHVERNTVLAIGEGKEVFQKLNQLIRSEPALEGAIAGISIRSATTGELLFEHNGHTRLRPASNLKLLTAATALSSLGETYTFETEVLTDGNVNDKKLEGNLYLKGKGDPTLLISDFEQLAKKIKDSGIEMIIGNLIADDTWYDDERYSIDLTWVDETTYYGSAVSALTASPNKDYDSGTVIITISPGNEINKEPTITIQPKNNYVKIINQAKTISSEGVKELEIYREHGSNTITIMGTIPINSNRTSEWISVWEPTGYALDLFKQSLIDEGIILIGEEGSGKTPESAESLVSHHSITLSELMIPFMKLSNNGHGETLVKEMGKVNKGEGSWDKGIEVMKNELSKLGVNPDQMVIRDGSGISHVNLISANDISYLLYTIQKEEWFPSYLKSMPIAGNGDKNIGGTMRNRLKSSEMNGKVLAKTGSIRTVSSLSGYITTRNGDVLVFSIILNNLIDGSDGKAIEDKIVNILFN</sequence>
<evidence type="ECO:0000256" key="3">
    <source>
        <dbReference type="SAM" id="Phobius"/>
    </source>
</evidence>
<dbReference type="SUPFAM" id="SSF56601">
    <property type="entry name" value="beta-lactamase/transpeptidase-like"/>
    <property type="match status" value="1"/>
</dbReference>
<reference evidence="4" key="1">
    <citation type="submission" date="2022-02" db="EMBL/GenBank/DDBJ databases">
        <title>Fredinandcohnia quinoae sp. nov. isolated from Chenopodium quinoa seeds.</title>
        <authorList>
            <person name="Saati-Santamaria Z."/>
            <person name="Flores-Felix J.D."/>
            <person name="Igual J.M."/>
            <person name="Velazquez E."/>
            <person name="Garcia-Fraile P."/>
            <person name="Martinez-Molina E."/>
        </authorList>
    </citation>
    <scope>NUCLEOTIDE SEQUENCE</scope>
    <source>
        <strain evidence="4">SECRCQ15</strain>
    </source>
</reference>
<dbReference type="GO" id="GO:0000270">
    <property type="term" value="P:peptidoglycan metabolic process"/>
    <property type="evidence" value="ECO:0007669"/>
    <property type="project" value="TreeGrafter"/>
</dbReference>
<comment type="similarity">
    <text evidence="1">Belongs to the peptidase S13 family.</text>
</comment>
<keyword evidence="2 4" id="KW-0378">Hydrolase</keyword>
<dbReference type="Gene3D" id="3.40.710.10">
    <property type="entry name" value="DD-peptidase/beta-lactamase superfamily"/>
    <property type="match status" value="2"/>
</dbReference>
<keyword evidence="3" id="KW-0472">Membrane</keyword>
<name>A0AAW5E429_9BACI</name>
<evidence type="ECO:0000313" key="5">
    <source>
        <dbReference type="Proteomes" id="UP001431131"/>
    </source>
</evidence>
<evidence type="ECO:0000256" key="1">
    <source>
        <dbReference type="ARBA" id="ARBA00006096"/>
    </source>
</evidence>
<dbReference type="PANTHER" id="PTHR30023">
    <property type="entry name" value="D-ALANYL-D-ALANINE CARBOXYPEPTIDASE"/>
    <property type="match status" value="1"/>
</dbReference>
<keyword evidence="4" id="KW-0121">Carboxypeptidase</keyword>
<dbReference type="InterPro" id="IPR012338">
    <property type="entry name" value="Beta-lactam/transpept-like"/>
</dbReference>
<dbReference type="InterPro" id="IPR000667">
    <property type="entry name" value="Peptidase_S13"/>
</dbReference>
<keyword evidence="4" id="KW-0645">Protease</keyword>
<proteinExistence type="inferred from homology"/>
<protein>
    <submittedName>
        <fullName evidence="4">D-alanyl-D-alanine carboxypeptidase/D-alanyl-D-alanine-endopeptidase</fullName>
        <ecNumber evidence="4">3.4.16.4</ecNumber>
    </submittedName>
</protein>
<dbReference type="GO" id="GO:0006508">
    <property type="term" value="P:proteolysis"/>
    <property type="evidence" value="ECO:0007669"/>
    <property type="project" value="InterPro"/>
</dbReference>
<dbReference type="PRINTS" id="PR00922">
    <property type="entry name" value="DADACBPTASE3"/>
</dbReference>
<dbReference type="EMBL" id="JAKTTI010000021">
    <property type="protein sequence ID" value="MCH1626309.1"/>
    <property type="molecule type" value="Genomic_DNA"/>
</dbReference>
<dbReference type="Pfam" id="PF02113">
    <property type="entry name" value="Peptidase_S13"/>
    <property type="match status" value="1"/>
</dbReference>